<dbReference type="Proteomes" id="UP000076863">
    <property type="component" value="Unassembled WGS sequence"/>
</dbReference>
<evidence type="ECO:0000313" key="1">
    <source>
        <dbReference type="EMBL" id="OAA48332.1"/>
    </source>
</evidence>
<dbReference type="AlphaFoldDB" id="A0A167HUF3"/>
<keyword evidence="2" id="KW-1185">Reference proteome</keyword>
<reference evidence="1 2" key="1">
    <citation type="journal article" date="2016" name="Genome Biol. Evol.">
        <title>Divergent and convergent evolution of fungal pathogenicity.</title>
        <authorList>
            <person name="Shang Y."/>
            <person name="Xiao G."/>
            <person name="Zheng P."/>
            <person name="Cen K."/>
            <person name="Zhan S."/>
            <person name="Wang C."/>
        </authorList>
    </citation>
    <scope>NUCLEOTIDE SEQUENCE [LARGE SCALE GENOMIC DNA]</scope>
    <source>
        <strain evidence="1 2">RCEF 3172</strain>
    </source>
</reference>
<name>A0A167HUF3_9HYPO</name>
<gene>
    <name evidence="1" type="ORF">BBO_02601</name>
</gene>
<evidence type="ECO:0000313" key="2">
    <source>
        <dbReference type="Proteomes" id="UP000076863"/>
    </source>
</evidence>
<dbReference type="EMBL" id="AZHA01000005">
    <property type="protein sequence ID" value="OAA48332.1"/>
    <property type="molecule type" value="Genomic_DNA"/>
</dbReference>
<dbReference type="OrthoDB" id="4869153at2759"/>
<comment type="caution">
    <text evidence="1">The sequence shown here is derived from an EMBL/GenBank/DDBJ whole genome shotgun (WGS) entry which is preliminary data.</text>
</comment>
<protein>
    <submittedName>
        <fullName evidence="1">Uncharacterized protein</fullName>
    </submittedName>
</protein>
<accession>A0A167HUF3</accession>
<proteinExistence type="predicted"/>
<organism evidence="1 2">
    <name type="scientific">Beauveria brongniartii RCEF 3172</name>
    <dbReference type="NCBI Taxonomy" id="1081107"/>
    <lineage>
        <taxon>Eukaryota</taxon>
        <taxon>Fungi</taxon>
        <taxon>Dikarya</taxon>
        <taxon>Ascomycota</taxon>
        <taxon>Pezizomycotina</taxon>
        <taxon>Sordariomycetes</taxon>
        <taxon>Hypocreomycetidae</taxon>
        <taxon>Hypocreales</taxon>
        <taxon>Cordycipitaceae</taxon>
        <taxon>Beauveria</taxon>
        <taxon>Beauveria brongniartii</taxon>
    </lineage>
</organism>
<sequence length="250" mass="27734">MTSIANESSQNAFLSLRARLRTPECSSQQFSGRVGTAAHLDGSKIQERLQRELCKVLAAHLAPDKQKDASSTSENYALLEKLAGRLDSLAATGSNLHQQSTSEIQSASEEIQSKIDDFSHESLAALAQSTRLYQILAQPIAEVAGLGVDGQEETIAEQIALLRDDFASADARIELLHEQWQLCVRAEQEAWKRLTDDKDEPRQELDLQDLVDATEGIMDNGETEIKNIESEYAEYIQIESLRVMQTLMEG</sequence>